<keyword evidence="10 12" id="KW-0539">Nucleus</keyword>
<dbReference type="Pfam" id="PF00628">
    <property type="entry name" value="PHD"/>
    <property type="match status" value="1"/>
</dbReference>
<dbReference type="InterPro" id="IPR016181">
    <property type="entry name" value="Acyl_CoA_acyltransferase"/>
</dbReference>
<dbReference type="PANTHER" id="PTHR10615:SF161">
    <property type="entry name" value="HISTONE ACETYLTRANSFERASE KAT7"/>
    <property type="match status" value="1"/>
</dbReference>
<reference evidence="16 17" key="1">
    <citation type="submission" date="2015-08" db="EMBL/GenBank/DDBJ databases">
        <title>Next Generation Sequencing and Analysis of the Genome of Puccinia sorghi L Schw, the Causal Agent of Maize Common Rust.</title>
        <authorList>
            <person name="Rochi L."/>
            <person name="Burguener G."/>
            <person name="Darino M."/>
            <person name="Turjanski A."/>
            <person name="Kreff E."/>
            <person name="Dieguez M.J."/>
            <person name="Sacco F."/>
        </authorList>
    </citation>
    <scope>NUCLEOTIDE SEQUENCE [LARGE SCALE GENOMIC DNA]</scope>
    <source>
        <strain evidence="16 17">RO10H11247</strain>
    </source>
</reference>
<evidence type="ECO:0000256" key="13">
    <source>
        <dbReference type="SAM" id="Coils"/>
    </source>
</evidence>
<dbReference type="Proteomes" id="UP000037035">
    <property type="component" value="Unassembled WGS sequence"/>
</dbReference>
<evidence type="ECO:0000256" key="11">
    <source>
        <dbReference type="PIRSR" id="PIRSR602717-51"/>
    </source>
</evidence>
<evidence type="ECO:0000256" key="9">
    <source>
        <dbReference type="ARBA" id="ARBA00022990"/>
    </source>
</evidence>
<organism evidence="16 17">
    <name type="scientific">Puccinia sorghi</name>
    <dbReference type="NCBI Taxonomy" id="27349"/>
    <lineage>
        <taxon>Eukaryota</taxon>
        <taxon>Fungi</taxon>
        <taxon>Dikarya</taxon>
        <taxon>Basidiomycota</taxon>
        <taxon>Pucciniomycotina</taxon>
        <taxon>Pucciniomycetes</taxon>
        <taxon>Pucciniales</taxon>
        <taxon>Pucciniaceae</taxon>
        <taxon>Puccinia</taxon>
    </lineage>
</organism>
<evidence type="ECO:0000256" key="10">
    <source>
        <dbReference type="ARBA" id="ARBA00023242"/>
    </source>
</evidence>
<evidence type="ECO:0000256" key="8">
    <source>
        <dbReference type="ARBA" id="ARBA00022853"/>
    </source>
</evidence>
<accession>A0A0L6VPG1</accession>
<comment type="catalytic activity">
    <reaction evidence="12">
        <text>L-lysyl-[protein] + acetyl-CoA = N(6)-acetyl-L-lysyl-[protein] + CoA + H(+)</text>
        <dbReference type="Rhea" id="RHEA:45948"/>
        <dbReference type="Rhea" id="RHEA-COMP:9752"/>
        <dbReference type="Rhea" id="RHEA-COMP:10731"/>
        <dbReference type="ChEBI" id="CHEBI:15378"/>
        <dbReference type="ChEBI" id="CHEBI:29969"/>
        <dbReference type="ChEBI" id="CHEBI:57287"/>
        <dbReference type="ChEBI" id="CHEBI:57288"/>
        <dbReference type="ChEBI" id="CHEBI:61930"/>
        <dbReference type="EC" id="2.3.1.48"/>
    </reaction>
</comment>
<evidence type="ECO:0000256" key="14">
    <source>
        <dbReference type="SAM" id="MobiDB-lite"/>
    </source>
</evidence>
<dbReference type="SUPFAM" id="SSF55729">
    <property type="entry name" value="Acyl-CoA N-acyltransferases (Nat)"/>
    <property type="match status" value="1"/>
</dbReference>
<evidence type="ECO:0000313" key="16">
    <source>
        <dbReference type="EMBL" id="KNZ62601.1"/>
    </source>
</evidence>
<feature type="domain" description="MYST-type HAT" evidence="15">
    <location>
        <begin position="658"/>
        <end position="1034"/>
    </location>
</feature>
<evidence type="ECO:0000256" key="2">
    <source>
        <dbReference type="ARBA" id="ARBA00010107"/>
    </source>
</evidence>
<dbReference type="GO" id="GO:0003712">
    <property type="term" value="F:transcription coregulator activity"/>
    <property type="evidence" value="ECO:0007669"/>
    <property type="project" value="TreeGrafter"/>
</dbReference>
<feature type="region of interest" description="Disordered" evidence="14">
    <location>
        <begin position="626"/>
        <end position="653"/>
    </location>
</feature>
<dbReference type="STRING" id="27349.A0A0L6VPG1"/>
<feature type="compositionally biased region" description="Low complexity" evidence="14">
    <location>
        <begin position="62"/>
        <end position="71"/>
    </location>
</feature>
<proteinExistence type="inferred from homology"/>
<comment type="similarity">
    <text evidence="2 12">Belongs to the MYST (SAS/MOZ) family.</text>
</comment>
<dbReference type="InterPro" id="IPR050603">
    <property type="entry name" value="MYST_HAT"/>
</dbReference>
<feature type="compositionally biased region" description="Polar residues" evidence="14">
    <location>
        <begin position="233"/>
        <end position="255"/>
    </location>
</feature>
<feature type="compositionally biased region" description="Polar residues" evidence="14">
    <location>
        <begin position="375"/>
        <end position="391"/>
    </location>
</feature>
<feature type="active site" description="Proton donor/acceptor" evidence="11">
    <location>
        <position position="854"/>
    </location>
</feature>
<feature type="compositionally biased region" description="Basic and acidic residues" evidence="14">
    <location>
        <begin position="413"/>
        <end position="425"/>
    </location>
</feature>
<protein>
    <recommendedName>
        <fullName evidence="3 12">Histone acetyltransferase</fullName>
        <ecNumber evidence="3 12">2.3.1.48</ecNumber>
    </recommendedName>
</protein>
<keyword evidence="6" id="KW-0863">Zinc-finger</keyword>
<dbReference type="InterPro" id="IPR001965">
    <property type="entry name" value="Znf_PHD"/>
</dbReference>
<dbReference type="GO" id="GO:0008270">
    <property type="term" value="F:zinc ion binding"/>
    <property type="evidence" value="ECO:0007669"/>
    <property type="project" value="UniProtKB-KW"/>
</dbReference>
<feature type="compositionally biased region" description="Polar residues" evidence="14">
    <location>
        <begin position="88"/>
        <end position="100"/>
    </location>
</feature>
<evidence type="ECO:0000256" key="6">
    <source>
        <dbReference type="ARBA" id="ARBA00022771"/>
    </source>
</evidence>
<dbReference type="InterPro" id="IPR013087">
    <property type="entry name" value="Znf_C2H2_type"/>
</dbReference>
<evidence type="ECO:0000256" key="5">
    <source>
        <dbReference type="ARBA" id="ARBA00022723"/>
    </source>
</evidence>
<dbReference type="FunFam" id="3.30.60.60:FF:000001">
    <property type="entry name" value="Histone acetyltransferase"/>
    <property type="match status" value="1"/>
</dbReference>
<feature type="region of interest" description="Disordered" evidence="14">
    <location>
        <begin position="925"/>
        <end position="985"/>
    </location>
</feature>
<dbReference type="InterPro" id="IPR036388">
    <property type="entry name" value="WH-like_DNA-bd_sf"/>
</dbReference>
<keyword evidence="17" id="KW-1185">Reference proteome</keyword>
<feature type="region of interest" description="Disordered" evidence="14">
    <location>
        <begin position="459"/>
        <end position="482"/>
    </location>
</feature>
<feature type="region of interest" description="Disordered" evidence="14">
    <location>
        <begin position="155"/>
        <end position="194"/>
    </location>
</feature>
<dbReference type="AlphaFoldDB" id="A0A0L6VPG1"/>
<evidence type="ECO:0000256" key="3">
    <source>
        <dbReference type="ARBA" id="ARBA00013184"/>
    </source>
</evidence>
<feature type="compositionally biased region" description="Basic residues" evidence="14">
    <location>
        <begin position="941"/>
        <end position="955"/>
    </location>
</feature>
<evidence type="ECO:0000256" key="4">
    <source>
        <dbReference type="ARBA" id="ARBA00022679"/>
    </source>
</evidence>
<dbReference type="GO" id="GO:0006357">
    <property type="term" value="P:regulation of transcription by RNA polymerase II"/>
    <property type="evidence" value="ECO:0007669"/>
    <property type="project" value="TreeGrafter"/>
</dbReference>
<dbReference type="Gene3D" id="1.10.10.10">
    <property type="entry name" value="Winged helix-like DNA-binding domain superfamily/Winged helix DNA-binding domain"/>
    <property type="match status" value="1"/>
</dbReference>
<dbReference type="Pfam" id="PF17772">
    <property type="entry name" value="zf-MYST"/>
    <property type="match status" value="1"/>
</dbReference>
<keyword evidence="5" id="KW-0479">Metal-binding</keyword>
<dbReference type="GO" id="GO:0003682">
    <property type="term" value="F:chromatin binding"/>
    <property type="evidence" value="ECO:0007669"/>
    <property type="project" value="TreeGrafter"/>
</dbReference>
<dbReference type="EC" id="2.3.1.48" evidence="3 12"/>
<evidence type="ECO:0000256" key="7">
    <source>
        <dbReference type="ARBA" id="ARBA00022833"/>
    </source>
</evidence>
<dbReference type="OrthoDB" id="787137at2759"/>
<dbReference type="Gene3D" id="3.40.630.30">
    <property type="match status" value="1"/>
</dbReference>
<keyword evidence="4" id="KW-0808">Transferase</keyword>
<feature type="region of interest" description="Disordered" evidence="14">
    <location>
        <begin position="62"/>
        <end position="118"/>
    </location>
</feature>
<dbReference type="Gene3D" id="3.30.40.10">
    <property type="entry name" value="Zinc/RING finger domain, C3HC4 (zinc finger)"/>
    <property type="match status" value="1"/>
</dbReference>
<comment type="subcellular location">
    <subcellularLocation>
        <location evidence="1 12">Nucleus</location>
    </subcellularLocation>
</comment>
<gene>
    <name evidence="16" type="ORF">VP01_124g4</name>
</gene>
<dbReference type="VEuPathDB" id="FungiDB:VP01_124g4"/>
<dbReference type="GO" id="GO:0004402">
    <property type="term" value="F:histone acetyltransferase activity"/>
    <property type="evidence" value="ECO:0007669"/>
    <property type="project" value="InterPro"/>
</dbReference>
<dbReference type="InterPro" id="IPR013083">
    <property type="entry name" value="Znf_RING/FYVE/PHD"/>
</dbReference>
<dbReference type="InterPro" id="IPR019787">
    <property type="entry name" value="Znf_PHD-finger"/>
</dbReference>
<comment type="caution">
    <text evidence="16">The sequence shown here is derived from an EMBL/GenBank/DDBJ whole genome shotgun (WGS) entry which is preliminary data.</text>
</comment>
<keyword evidence="7" id="KW-0862">Zinc</keyword>
<feature type="compositionally biased region" description="Polar residues" evidence="14">
    <location>
        <begin position="971"/>
        <end position="985"/>
    </location>
</feature>
<evidence type="ECO:0000259" key="15">
    <source>
        <dbReference type="PROSITE" id="PS51726"/>
    </source>
</evidence>
<sequence>MSSELHASNHIDINIHVDVDVNPRPDVDVDADADAEGELVDSAEEQLEEMISFKNNLYSSSSQASEASSSSHQLIDQSENNPDLPPSTYVNNSPNMATVRQQHKKTHPNPSKATPKRLSKLKLIKSHPLSSKQKRCNPTILPIVFAEQQMLEKPQQQHQIQKKHQQQPAHQTYQTQQPISPTTRPKLGSIGGQRAPREGWCSFCSREGGFDDLKGNIVRGEISIAPIIHSLNPSNNQHTFNSSRDSSAAPGSNPASRRRGKGEMVSCWECGHFSCMELNNLTIKSHVKSYPWLCLECRRCCDNDQNMLLCAVCDRGWHGECLNPPLKTVPSGDFTCPFNHESIKCIPPLPDSVTLPPLSPRQLTTCIPMIPNHSPPKTNSNPSKHPNNRITINRKRKTKSSRTDEEDAMISSCDKDASDPTDTRSSKKIAAGKPRFFLFINSNGPKSIPAVNRPHTLTSTASKLSPLRRQASSSTLQGSIPAALDPVSTPAEGLHDNLHLDPAEEGEQVSNCLNPPQESNPFEGVLTHDEAAIGDRKITEEDLTRFKQSLERFQNRMESLATESIEKIKTAASPSLVTAPSPSSGILEAPRLSALRELRGGLPGTSPSDPKGRLAPTALIPDIEVDDVSSNSSTHEGLSKKKEAATSSCRRTKKDAAHQTSMIKSIRFAEYEIDVWYQAPYPEEYSKLPDGKLWICEQCLKYFKTEFEITRHRMKCKHFYPPGDEIYRDSDHNHGVRIQIFEVDGRKNKMYCQNLCLLSKMFLDHKTLYYDVDPFLFYVIAQTNLNHNQSSPDTLPTNGACRFVGYFSKEKRSPTNNVSCIMTLPVLQRKGWGNLLIDFSYLLSKREKRVGTPEKPLSDLGLLSYRNYWTLSIAKYLMNCDPSNKEEQITLEDIANHTSISLVDVYYTCRHKNWIQEVKQATLLRSSSSSSAPRGQPHAAPPKRKSHHWHNRRKTTSAYPPVAVNDMHPLSQPSSQTCTQAGASSSTRGTLVSEKELPKYYAIIWEPQEVRAIVEKWAAKNLLSLKPEKLVWSPFITTRAQGLSIDISPIAIPLIPNTDPYQFSHLLPPHPHLPVSSSPRNSQPRLDLSRLKIAPVVPPTT</sequence>
<dbReference type="GO" id="GO:0005634">
    <property type="term" value="C:nucleus"/>
    <property type="evidence" value="ECO:0007669"/>
    <property type="project" value="UniProtKB-SubCell"/>
</dbReference>
<dbReference type="PROSITE" id="PS51726">
    <property type="entry name" value="MYST_HAT"/>
    <property type="match status" value="1"/>
</dbReference>
<dbReference type="InterPro" id="IPR002717">
    <property type="entry name" value="HAT_MYST-type"/>
</dbReference>
<feature type="compositionally biased region" description="Polar residues" evidence="14">
    <location>
        <begin position="72"/>
        <end position="81"/>
    </location>
</feature>
<dbReference type="SUPFAM" id="SSF57903">
    <property type="entry name" value="FYVE/PHD zinc finger"/>
    <property type="match status" value="1"/>
</dbReference>
<dbReference type="SMART" id="SM00249">
    <property type="entry name" value="PHD"/>
    <property type="match status" value="2"/>
</dbReference>
<dbReference type="InterPro" id="IPR011011">
    <property type="entry name" value="Znf_FYVE_PHD"/>
</dbReference>
<evidence type="ECO:0000313" key="17">
    <source>
        <dbReference type="Proteomes" id="UP000037035"/>
    </source>
</evidence>
<dbReference type="PROSITE" id="PS00028">
    <property type="entry name" value="ZINC_FINGER_C2H2_1"/>
    <property type="match status" value="1"/>
</dbReference>
<keyword evidence="9" id="KW-0007">Acetylation</keyword>
<feature type="region of interest" description="Disordered" evidence="14">
    <location>
        <begin position="233"/>
        <end position="259"/>
    </location>
</feature>
<evidence type="ECO:0000256" key="12">
    <source>
        <dbReference type="RuleBase" id="RU361211"/>
    </source>
</evidence>
<feature type="region of interest" description="Disordered" evidence="14">
    <location>
        <begin position="370"/>
        <end position="427"/>
    </location>
</feature>
<keyword evidence="13" id="KW-0175">Coiled coil</keyword>
<dbReference type="InterPro" id="IPR040706">
    <property type="entry name" value="Zf-MYST"/>
</dbReference>
<dbReference type="EMBL" id="LAVV01002777">
    <property type="protein sequence ID" value="KNZ62601.1"/>
    <property type="molecule type" value="Genomic_DNA"/>
</dbReference>
<feature type="coiled-coil region" evidence="13">
    <location>
        <begin position="536"/>
        <end position="563"/>
    </location>
</feature>
<dbReference type="Pfam" id="PF01853">
    <property type="entry name" value="MOZ_SAS"/>
    <property type="match status" value="1"/>
</dbReference>
<keyword evidence="8" id="KW-0156">Chromatin regulator</keyword>
<dbReference type="GO" id="GO:1990467">
    <property type="term" value="C:NuA3a histone acetyltransferase complex"/>
    <property type="evidence" value="ECO:0007669"/>
    <property type="project" value="TreeGrafter"/>
</dbReference>
<dbReference type="PANTHER" id="PTHR10615">
    <property type="entry name" value="HISTONE ACETYLTRANSFERASE"/>
    <property type="match status" value="1"/>
</dbReference>
<name>A0A0L6VPG1_9BASI</name>
<feature type="compositionally biased region" description="Low complexity" evidence="14">
    <location>
        <begin position="166"/>
        <end position="178"/>
    </location>
</feature>
<evidence type="ECO:0000256" key="1">
    <source>
        <dbReference type="ARBA" id="ARBA00004123"/>
    </source>
</evidence>
<dbReference type="Gene3D" id="3.30.60.60">
    <property type="entry name" value="N-acetyl transferase-like"/>
    <property type="match status" value="1"/>
</dbReference>